<evidence type="ECO:0000256" key="4">
    <source>
        <dbReference type="SAM" id="MobiDB-lite"/>
    </source>
</evidence>
<dbReference type="Proteomes" id="UP000236728">
    <property type="component" value="Unassembled WGS sequence"/>
</dbReference>
<name>A0A1H5ZLK0_9BACT</name>
<evidence type="ECO:0000256" key="2">
    <source>
        <dbReference type="ARBA" id="ARBA00022777"/>
    </source>
</evidence>
<proteinExistence type="predicted"/>
<organism evidence="7 8">
    <name type="scientific">Bryocella elongata</name>
    <dbReference type="NCBI Taxonomy" id="863522"/>
    <lineage>
        <taxon>Bacteria</taxon>
        <taxon>Pseudomonadati</taxon>
        <taxon>Acidobacteriota</taxon>
        <taxon>Terriglobia</taxon>
        <taxon>Terriglobales</taxon>
        <taxon>Acidobacteriaceae</taxon>
        <taxon>Bryocella</taxon>
    </lineage>
</organism>
<dbReference type="GO" id="GO:0000155">
    <property type="term" value="F:phosphorelay sensor kinase activity"/>
    <property type="evidence" value="ECO:0007669"/>
    <property type="project" value="InterPro"/>
</dbReference>
<dbReference type="Gene3D" id="1.20.5.1930">
    <property type="match status" value="1"/>
</dbReference>
<dbReference type="InterPro" id="IPR015943">
    <property type="entry name" value="WD40/YVTN_repeat-like_dom_sf"/>
</dbReference>
<dbReference type="Gene3D" id="3.30.565.10">
    <property type="entry name" value="Histidine kinase-like ATPase, C-terminal domain"/>
    <property type="match status" value="1"/>
</dbReference>
<dbReference type="AlphaFoldDB" id="A0A1H5ZLK0"/>
<dbReference type="SUPFAM" id="SSF55874">
    <property type="entry name" value="ATPase domain of HSP90 chaperone/DNA topoisomerase II/histidine kinase"/>
    <property type="match status" value="1"/>
</dbReference>
<dbReference type="Gene3D" id="2.130.10.10">
    <property type="entry name" value="YVTN repeat-like/Quinoprotein amine dehydrogenase"/>
    <property type="match status" value="2"/>
</dbReference>
<keyword evidence="5" id="KW-0732">Signal</keyword>
<dbReference type="InterPro" id="IPR011712">
    <property type="entry name" value="Sig_transdc_His_kin_sub3_dim/P"/>
</dbReference>
<keyword evidence="2" id="KW-0418">Kinase</keyword>
<dbReference type="InterPro" id="IPR011123">
    <property type="entry name" value="Y_Y_Y"/>
</dbReference>
<dbReference type="Pfam" id="PF07495">
    <property type="entry name" value="Y_Y_Y"/>
    <property type="match status" value="1"/>
</dbReference>
<dbReference type="PANTHER" id="PTHR24421:SF62">
    <property type="entry name" value="SENSORY TRANSDUCTION HISTIDINE KINASE"/>
    <property type="match status" value="1"/>
</dbReference>
<dbReference type="Pfam" id="PF07494">
    <property type="entry name" value="Reg_prop"/>
    <property type="match status" value="1"/>
</dbReference>
<keyword evidence="8" id="KW-1185">Reference proteome</keyword>
<dbReference type="InterPro" id="IPR036890">
    <property type="entry name" value="HATPase_C_sf"/>
</dbReference>
<dbReference type="SMART" id="SM00387">
    <property type="entry name" value="HATPase_c"/>
    <property type="match status" value="1"/>
</dbReference>
<protein>
    <submittedName>
        <fullName evidence="7">Ligand-binding sensor domain-containing protein</fullName>
    </submittedName>
</protein>
<sequence>MISSSFFLRTERRFPFLMLLWLMSGSLAAQVMPAPSAAAHASMREYLTHRWSSTEGLYGGRINAIAQTPDGYLWTGSDNGLQRFDGFTFQTMQPPVRTMAPIRHVLSLTLDRDGSLWIYCQDARLIHYTNGQFEIALSISHREPAITSMAAANDRGLYAVGLFHGLMRLKGGTIEQFPLHTTALLIAMAQAADGRLWIGTRESGIITWKDNVATPITEGVPDLKVNCFLPMQDGTVWIGTDNGVALWNGQRVVIPLLPPDMQHEQVLSMAQDHEHHLWIGTQHGLIHYDGSTAAWLAKAKGQVAITALFEDQQGDLWFGDGDALERISETPILHFGAEDGFPSGRYGPVYADTHDRTWFAPIDGGLYWERDGVPHPVTLAGLDHDVVYSIDGDRDGLWIGRQRGGLTRLRFEGEGFAPTTFTTRDGLSEDNVFAVRTAHDGSVWAGTLTRGLSHFDHGHFTTFTRSDGLASKAVSAIEEDARHRLWIGTPEGLSLWDGLSWKTWKYQDGLPSSEITSLAEDPTGILWIGTSSGLAMMQGDQLRSVIVPTLEGPVRGVLRDPQGRLWIATRTQLLSVPAAILIEGRVRQEQVRLFGPPDGLQSSEGDVRSRVMVADSHGRTWFSTASGIGAGAQLPDQDLQPAAPQIQSVETDAGPVPMGSGALIPAGSRRVVFHYTGIYLRDPTRIQFRYQLENFDEGWSAPTGEHAAVYTNLAPGTYRFRVMATNGNGSWDAIDSTQTITVRPLLWQSWPFKIAFFVSFLLLGVWIYRARIHFLISQANMRSEERLIERTAIARELHDTLLQSFHALILFFQMGVDQIPEDTAARGLLEDALKQSDDIMREGRERLVSLRATMASPELNRIFAAACETLYQLYPCEYTITVQGEPRAMQAIAQEELAYLGREALNNAFRHAKATRIEVWLYYKPERFRIIISDNGQGIPDAVMRFGAREGHWGLTGMRERARKIGANFHLHTRPDTGTLVDVKLDAPLIYESHARTHHQSWLAPWITLWRYLVKLGSATAVGDTHRSDAPGRTGDESLPPSGRPTHL</sequence>
<dbReference type="GO" id="GO:0016020">
    <property type="term" value="C:membrane"/>
    <property type="evidence" value="ECO:0007669"/>
    <property type="project" value="InterPro"/>
</dbReference>
<dbReference type="OrthoDB" id="101035at2"/>
<dbReference type="RefSeq" id="WP_146072145.1">
    <property type="nucleotide sequence ID" value="NZ_FNVA01000004.1"/>
</dbReference>
<dbReference type="SUPFAM" id="SSF63829">
    <property type="entry name" value="Calcium-dependent phosphotriesterase"/>
    <property type="match status" value="3"/>
</dbReference>
<feature type="compositionally biased region" description="Basic and acidic residues" evidence="4">
    <location>
        <begin position="1024"/>
        <end position="1036"/>
    </location>
</feature>
<dbReference type="Pfam" id="PF07730">
    <property type="entry name" value="HisKA_3"/>
    <property type="match status" value="1"/>
</dbReference>
<feature type="chain" id="PRO_5009291732" evidence="5">
    <location>
        <begin position="30"/>
        <end position="1048"/>
    </location>
</feature>
<dbReference type="CDD" id="cd16917">
    <property type="entry name" value="HATPase_UhpB-NarQ-NarX-like"/>
    <property type="match status" value="1"/>
</dbReference>
<evidence type="ECO:0000313" key="8">
    <source>
        <dbReference type="Proteomes" id="UP000236728"/>
    </source>
</evidence>
<feature type="domain" description="Histidine kinase/HSP90-like ATPase" evidence="6">
    <location>
        <begin position="892"/>
        <end position="989"/>
    </location>
</feature>
<feature type="region of interest" description="Disordered" evidence="4">
    <location>
        <begin position="1023"/>
        <end position="1048"/>
    </location>
</feature>
<reference evidence="7 8" key="1">
    <citation type="submission" date="2016-10" db="EMBL/GenBank/DDBJ databases">
        <authorList>
            <person name="de Groot N.N."/>
        </authorList>
    </citation>
    <scope>NUCLEOTIDE SEQUENCE [LARGE SCALE GENOMIC DNA]</scope>
    <source>
        <strain evidence="7 8">DSM 22489</strain>
    </source>
</reference>
<evidence type="ECO:0000259" key="6">
    <source>
        <dbReference type="SMART" id="SM00387"/>
    </source>
</evidence>
<dbReference type="InterPro" id="IPR003594">
    <property type="entry name" value="HATPase_dom"/>
</dbReference>
<evidence type="ECO:0000256" key="1">
    <source>
        <dbReference type="ARBA" id="ARBA00022679"/>
    </source>
</evidence>
<keyword evidence="3" id="KW-0902">Two-component regulatory system</keyword>
<feature type="signal peptide" evidence="5">
    <location>
        <begin position="1"/>
        <end position="29"/>
    </location>
</feature>
<evidence type="ECO:0000313" key="7">
    <source>
        <dbReference type="EMBL" id="SEG37010.1"/>
    </source>
</evidence>
<dbReference type="InterPro" id="IPR050482">
    <property type="entry name" value="Sensor_HK_TwoCompSys"/>
</dbReference>
<accession>A0A1H5ZLK0</accession>
<gene>
    <name evidence="7" type="ORF">SAMN05421819_2727</name>
</gene>
<evidence type="ECO:0000256" key="3">
    <source>
        <dbReference type="ARBA" id="ARBA00023012"/>
    </source>
</evidence>
<dbReference type="Gene3D" id="2.60.40.10">
    <property type="entry name" value="Immunoglobulins"/>
    <property type="match status" value="1"/>
</dbReference>
<dbReference type="GO" id="GO:0046983">
    <property type="term" value="F:protein dimerization activity"/>
    <property type="evidence" value="ECO:0007669"/>
    <property type="project" value="InterPro"/>
</dbReference>
<dbReference type="EMBL" id="FNVA01000004">
    <property type="protein sequence ID" value="SEG37010.1"/>
    <property type="molecule type" value="Genomic_DNA"/>
</dbReference>
<evidence type="ECO:0000256" key="5">
    <source>
        <dbReference type="SAM" id="SignalP"/>
    </source>
</evidence>
<keyword evidence="1" id="KW-0808">Transferase</keyword>
<dbReference type="Pfam" id="PF02518">
    <property type="entry name" value="HATPase_c"/>
    <property type="match status" value="1"/>
</dbReference>
<dbReference type="PANTHER" id="PTHR24421">
    <property type="entry name" value="NITRATE/NITRITE SENSOR PROTEIN NARX-RELATED"/>
    <property type="match status" value="1"/>
</dbReference>
<dbReference type="InterPro" id="IPR013783">
    <property type="entry name" value="Ig-like_fold"/>
</dbReference>
<dbReference type="InterPro" id="IPR011110">
    <property type="entry name" value="Reg_prop"/>
</dbReference>
<dbReference type="CDD" id="cd00146">
    <property type="entry name" value="PKD"/>
    <property type="match status" value="1"/>
</dbReference>